<dbReference type="InterPro" id="IPR036291">
    <property type="entry name" value="NAD(P)-bd_dom_sf"/>
</dbReference>
<dbReference type="Proteomes" id="UP001169006">
    <property type="component" value="Unassembled WGS sequence"/>
</dbReference>
<dbReference type="PANTHER" id="PTHR43818:SF11">
    <property type="entry name" value="BCDNA.GH03377"/>
    <property type="match status" value="1"/>
</dbReference>
<accession>A0ABT8T1I2</accession>
<dbReference type="Gene3D" id="3.30.360.10">
    <property type="entry name" value="Dihydrodipicolinate Reductase, domain 2"/>
    <property type="match status" value="1"/>
</dbReference>
<proteinExistence type="predicted"/>
<evidence type="ECO:0000313" key="4">
    <source>
        <dbReference type="EMBL" id="MDO1584619.1"/>
    </source>
</evidence>
<evidence type="ECO:0000259" key="2">
    <source>
        <dbReference type="Pfam" id="PF01408"/>
    </source>
</evidence>
<dbReference type="Pfam" id="PF22725">
    <property type="entry name" value="GFO_IDH_MocA_C3"/>
    <property type="match status" value="1"/>
</dbReference>
<reference evidence="4" key="2">
    <citation type="submission" date="2023-07" db="EMBL/GenBank/DDBJ databases">
        <authorList>
            <person name="Sun H."/>
        </authorList>
    </citation>
    <scope>NUCLEOTIDE SEQUENCE</scope>
    <source>
        <strain evidence="4">05753</strain>
    </source>
</reference>
<name>A0ABT8T1I2_9HYPH</name>
<evidence type="ECO:0000256" key="1">
    <source>
        <dbReference type="ARBA" id="ARBA00023002"/>
    </source>
</evidence>
<gene>
    <name evidence="4" type="ORF">Q2T52_21240</name>
</gene>
<dbReference type="SUPFAM" id="SSF55347">
    <property type="entry name" value="Glyceraldehyde-3-phosphate dehydrogenase-like, C-terminal domain"/>
    <property type="match status" value="1"/>
</dbReference>
<dbReference type="EMBL" id="JAUKWQ010000009">
    <property type="protein sequence ID" value="MDO1584619.1"/>
    <property type="molecule type" value="Genomic_DNA"/>
</dbReference>
<dbReference type="Pfam" id="PF01408">
    <property type="entry name" value="GFO_IDH_MocA"/>
    <property type="match status" value="1"/>
</dbReference>
<evidence type="ECO:0000313" key="5">
    <source>
        <dbReference type="Proteomes" id="UP001169006"/>
    </source>
</evidence>
<protein>
    <submittedName>
        <fullName evidence="4">Gfo/Idh/MocA family oxidoreductase</fullName>
    </submittedName>
</protein>
<dbReference type="InterPro" id="IPR000683">
    <property type="entry name" value="Gfo/Idh/MocA-like_OxRdtase_N"/>
</dbReference>
<feature type="domain" description="GFO/IDH/MocA-like oxidoreductase" evidence="3">
    <location>
        <begin position="144"/>
        <end position="270"/>
    </location>
</feature>
<dbReference type="RefSeq" id="WP_302078861.1">
    <property type="nucleotide sequence ID" value="NZ_JAUKWQ010000009.1"/>
</dbReference>
<organism evidence="4 5">
    <name type="scientific">Rhizobium oryzicola</name>
    <dbReference type="NCBI Taxonomy" id="1232668"/>
    <lineage>
        <taxon>Bacteria</taxon>
        <taxon>Pseudomonadati</taxon>
        <taxon>Pseudomonadota</taxon>
        <taxon>Alphaproteobacteria</taxon>
        <taxon>Hyphomicrobiales</taxon>
        <taxon>Rhizobiaceae</taxon>
        <taxon>Rhizobium/Agrobacterium group</taxon>
        <taxon>Rhizobium</taxon>
    </lineage>
</organism>
<dbReference type="InterPro" id="IPR050463">
    <property type="entry name" value="Gfo/Idh/MocA_oxidrdct_glycsds"/>
</dbReference>
<evidence type="ECO:0000259" key="3">
    <source>
        <dbReference type="Pfam" id="PF22725"/>
    </source>
</evidence>
<dbReference type="PANTHER" id="PTHR43818">
    <property type="entry name" value="BCDNA.GH03377"/>
    <property type="match status" value="1"/>
</dbReference>
<keyword evidence="5" id="KW-1185">Reference proteome</keyword>
<dbReference type="InterPro" id="IPR055170">
    <property type="entry name" value="GFO_IDH_MocA-like_dom"/>
</dbReference>
<sequence length="344" mass="37372">MNEMLAEQVLTNTTRPLRLGFLGVGWIGRHRMQAILETGLAQAVAISDPSPEMMDEALKLAPAAKPVDGLNALLDEDLDGVVIATPSAQHAEQSIAVLKSGKAVFCQKPLGRNVAEVQAVVDAARENDRLLSVDLSYRHTEGLQKIRELIRSVGLGTVFSGDLVFHNAYGPDKPWFYEKALSGGGCVMDLGVHLVDMALWCLDFPAVSQIRSHLFSGGVPISGESDRIEDYAVATIELETGAVIRIACSWRLQAGQDAIISADFHGTNGGAALRNVNGSFYDFTSERFRGTSRELLCEPPDDWGGRAAADWAKRLARGERFDPAADRLVDVADILDCIYGRHRD</sequence>
<dbReference type="Gene3D" id="3.40.50.720">
    <property type="entry name" value="NAD(P)-binding Rossmann-like Domain"/>
    <property type="match status" value="1"/>
</dbReference>
<reference evidence="4" key="1">
    <citation type="journal article" date="2015" name="Int. J. Syst. Evol. Microbiol.">
        <title>Rhizobium oryzicola sp. nov., potential plant-growth-promoting endophytic bacteria isolated from rice roots.</title>
        <authorList>
            <person name="Zhang X.X."/>
            <person name="Gao J.S."/>
            <person name="Cao Y.H."/>
            <person name="Sheirdil R.A."/>
            <person name="Wang X.C."/>
            <person name="Zhang L."/>
        </authorList>
    </citation>
    <scope>NUCLEOTIDE SEQUENCE</scope>
    <source>
        <strain evidence="4">05753</strain>
    </source>
</reference>
<feature type="domain" description="Gfo/Idh/MocA-like oxidoreductase N-terminal" evidence="2">
    <location>
        <begin position="18"/>
        <end position="134"/>
    </location>
</feature>
<keyword evidence="1" id="KW-0560">Oxidoreductase</keyword>
<dbReference type="SUPFAM" id="SSF51735">
    <property type="entry name" value="NAD(P)-binding Rossmann-fold domains"/>
    <property type="match status" value="1"/>
</dbReference>
<comment type="caution">
    <text evidence="4">The sequence shown here is derived from an EMBL/GenBank/DDBJ whole genome shotgun (WGS) entry which is preliminary data.</text>
</comment>